<gene>
    <name evidence="2" type="ORF">BDV26DRAFT_23858</name>
</gene>
<evidence type="ECO:0000313" key="3">
    <source>
        <dbReference type="Proteomes" id="UP000326198"/>
    </source>
</evidence>
<reference evidence="2 3" key="1">
    <citation type="submission" date="2019-04" db="EMBL/GenBank/DDBJ databases">
        <title>Friends and foes A comparative genomics studyof 23 Aspergillus species from section Flavi.</title>
        <authorList>
            <consortium name="DOE Joint Genome Institute"/>
            <person name="Kjaerbolling I."/>
            <person name="Vesth T."/>
            <person name="Frisvad J.C."/>
            <person name="Nybo J.L."/>
            <person name="Theobald S."/>
            <person name="Kildgaard S."/>
            <person name="Isbrandt T."/>
            <person name="Kuo A."/>
            <person name="Sato A."/>
            <person name="Lyhne E.K."/>
            <person name="Kogle M.E."/>
            <person name="Wiebenga A."/>
            <person name="Kun R.S."/>
            <person name="Lubbers R.J."/>
            <person name="Makela M.R."/>
            <person name="Barry K."/>
            <person name="Chovatia M."/>
            <person name="Clum A."/>
            <person name="Daum C."/>
            <person name="Haridas S."/>
            <person name="He G."/>
            <person name="LaButti K."/>
            <person name="Lipzen A."/>
            <person name="Mondo S."/>
            <person name="Riley R."/>
            <person name="Salamov A."/>
            <person name="Simmons B.A."/>
            <person name="Magnuson J.K."/>
            <person name="Henrissat B."/>
            <person name="Mortensen U.H."/>
            <person name="Larsen T.O."/>
            <person name="Devries R.P."/>
            <person name="Grigoriev I.V."/>
            <person name="Machida M."/>
            <person name="Baker S.E."/>
            <person name="Andersen M.R."/>
        </authorList>
    </citation>
    <scope>NUCLEOTIDE SEQUENCE [LARGE SCALE GENOMIC DNA]</scope>
    <source>
        <strain evidence="2 3">IBT 29228</strain>
    </source>
</reference>
<dbReference type="EMBL" id="ML736268">
    <property type="protein sequence ID" value="KAE8375098.1"/>
    <property type="molecule type" value="Genomic_DNA"/>
</dbReference>
<proteinExistence type="predicted"/>
<keyword evidence="1" id="KW-1133">Transmembrane helix</keyword>
<accession>A0A5N7B1S9</accession>
<organism evidence="2 3">
    <name type="scientific">Aspergillus bertholletiae</name>
    <dbReference type="NCBI Taxonomy" id="1226010"/>
    <lineage>
        <taxon>Eukaryota</taxon>
        <taxon>Fungi</taxon>
        <taxon>Dikarya</taxon>
        <taxon>Ascomycota</taxon>
        <taxon>Pezizomycotina</taxon>
        <taxon>Eurotiomycetes</taxon>
        <taxon>Eurotiomycetidae</taxon>
        <taxon>Eurotiales</taxon>
        <taxon>Aspergillaceae</taxon>
        <taxon>Aspergillus</taxon>
        <taxon>Aspergillus subgen. Circumdati</taxon>
    </lineage>
</organism>
<keyword evidence="1" id="KW-0812">Transmembrane</keyword>
<sequence length="68" mass="7892">MAMIGFHSPCRATITAISGIESLPDRLSPDCPCLVHLFFLFLVFIFIFISLPFLHRFRFEPPEEMCWS</sequence>
<keyword evidence="3" id="KW-1185">Reference proteome</keyword>
<protein>
    <submittedName>
        <fullName evidence="2">Uncharacterized protein</fullName>
    </submittedName>
</protein>
<keyword evidence="1" id="KW-0472">Membrane</keyword>
<evidence type="ECO:0000313" key="2">
    <source>
        <dbReference type="EMBL" id="KAE8375098.1"/>
    </source>
</evidence>
<feature type="transmembrane region" description="Helical" evidence="1">
    <location>
        <begin position="34"/>
        <end position="54"/>
    </location>
</feature>
<dbReference type="AlphaFoldDB" id="A0A5N7B1S9"/>
<dbReference type="Proteomes" id="UP000326198">
    <property type="component" value="Unassembled WGS sequence"/>
</dbReference>
<evidence type="ECO:0000256" key="1">
    <source>
        <dbReference type="SAM" id="Phobius"/>
    </source>
</evidence>
<name>A0A5N7B1S9_9EURO</name>